<evidence type="ECO:0000256" key="2">
    <source>
        <dbReference type="ARBA" id="ARBA00009418"/>
    </source>
</evidence>
<dbReference type="Proteomes" id="UP001140217">
    <property type="component" value="Unassembled WGS sequence"/>
</dbReference>
<protein>
    <recommendedName>
        <fullName evidence="9">rRNA biogenesis protein RRP36</fullName>
    </recommendedName>
</protein>
<comment type="function">
    <text evidence="8 9">Component of the 90S pre-ribosome involved in the maturation of rRNAs. Required for early cleavages of the pre-RNAs in the 40S ribosomal subunit maturation pathway.</text>
</comment>
<comment type="similarity">
    <text evidence="2 9">Belongs to the RRP36 family.</text>
</comment>
<evidence type="ECO:0000256" key="4">
    <source>
        <dbReference type="ARBA" id="ARBA00022552"/>
    </source>
</evidence>
<evidence type="ECO:0000313" key="12">
    <source>
        <dbReference type="Proteomes" id="UP001140217"/>
    </source>
</evidence>
<feature type="compositionally biased region" description="Acidic residues" evidence="10">
    <location>
        <begin position="22"/>
        <end position="32"/>
    </location>
</feature>
<evidence type="ECO:0000256" key="8">
    <source>
        <dbReference type="ARBA" id="ARBA00025053"/>
    </source>
</evidence>
<evidence type="ECO:0000256" key="7">
    <source>
        <dbReference type="ARBA" id="ARBA00023274"/>
    </source>
</evidence>
<feature type="compositionally biased region" description="Basic and acidic residues" evidence="10">
    <location>
        <begin position="239"/>
        <end position="248"/>
    </location>
</feature>
<evidence type="ECO:0000256" key="9">
    <source>
        <dbReference type="RuleBase" id="RU368027"/>
    </source>
</evidence>
<keyword evidence="4 9" id="KW-0698">rRNA processing</keyword>
<feature type="region of interest" description="Disordered" evidence="10">
    <location>
        <begin position="288"/>
        <end position="325"/>
    </location>
</feature>
<feature type="compositionally biased region" description="Basic and acidic residues" evidence="10">
    <location>
        <begin position="168"/>
        <end position="177"/>
    </location>
</feature>
<accession>A0A9W8HAM0</accession>
<keyword evidence="12" id="KW-1185">Reference proteome</keyword>
<keyword evidence="7 9" id="KW-0687">Ribonucleoprotein</keyword>
<dbReference type="EMBL" id="JANBUL010000249">
    <property type="protein sequence ID" value="KAJ2778104.1"/>
    <property type="molecule type" value="Genomic_DNA"/>
</dbReference>
<feature type="compositionally biased region" description="Acidic residues" evidence="10">
    <location>
        <begin position="44"/>
        <end position="58"/>
    </location>
</feature>
<evidence type="ECO:0000256" key="6">
    <source>
        <dbReference type="ARBA" id="ARBA00023242"/>
    </source>
</evidence>
<dbReference type="AlphaFoldDB" id="A0A9W8HAM0"/>
<evidence type="ECO:0000256" key="10">
    <source>
        <dbReference type="SAM" id="MobiDB-lite"/>
    </source>
</evidence>
<dbReference type="InterPro" id="IPR009292">
    <property type="entry name" value="RRP36"/>
</dbReference>
<keyword evidence="6 9" id="KW-0539">Nucleus</keyword>
<feature type="compositionally biased region" description="Basic residues" evidence="10">
    <location>
        <begin position="296"/>
        <end position="312"/>
    </location>
</feature>
<comment type="caution">
    <text evidence="11">The sequence shown here is derived from an EMBL/GenBank/DDBJ whole genome shotgun (WGS) entry which is preliminary data.</text>
</comment>
<evidence type="ECO:0000256" key="5">
    <source>
        <dbReference type="ARBA" id="ARBA00023054"/>
    </source>
</evidence>
<gene>
    <name evidence="11" type="primary">RRP36</name>
    <name evidence="11" type="ORF">H4R18_004801</name>
</gene>
<dbReference type="GO" id="GO:0005730">
    <property type="term" value="C:nucleolus"/>
    <property type="evidence" value="ECO:0007669"/>
    <property type="project" value="UniProtKB-SubCell"/>
</dbReference>
<evidence type="ECO:0000313" key="11">
    <source>
        <dbReference type="EMBL" id="KAJ2778104.1"/>
    </source>
</evidence>
<dbReference type="OrthoDB" id="448446at2759"/>
<dbReference type="PANTHER" id="PTHR21738">
    <property type="entry name" value="RIBOSOMAL RNA PROCESSING PROTEIN 36 HOMOLOG"/>
    <property type="match status" value="1"/>
</dbReference>
<dbReference type="GO" id="GO:0000462">
    <property type="term" value="P:maturation of SSU-rRNA from tricistronic rRNA transcript (SSU-rRNA, 5.8S rRNA, LSU-rRNA)"/>
    <property type="evidence" value="ECO:0007669"/>
    <property type="project" value="TreeGrafter"/>
</dbReference>
<dbReference type="GO" id="GO:0030686">
    <property type="term" value="C:90S preribosome"/>
    <property type="evidence" value="ECO:0007669"/>
    <property type="project" value="TreeGrafter"/>
</dbReference>
<keyword evidence="5" id="KW-0175">Coiled coil</keyword>
<feature type="region of interest" description="Disordered" evidence="10">
    <location>
        <begin position="231"/>
        <end position="265"/>
    </location>
</feature>
<evidence type="ECO:0000256" key="3">
    <source>
        <dbReference type="ARBA" id="ARBA00022517"/>
    </source>
</evidence>
<feature type="compositionally biased region" description="Low complexity" evidence="10">
    <location>
        <begin position="1"/>
        <end position="17"/>
    </location>
</feature>
<name>A0A9W8HAM0_9FUNG</name>
<keyword evidence="3 9" id="KW-0690">Ribosome biogenesis</keyword>
<feature type="compositionally biased region" description="Basic and acidic residues" evidence="10">
    <location>
        <begin position="59"/>
        <end position="113"/>
    </location>
</feature>
<sequence>MGSKAQQRQKQARPAKAIEQYSSDEDSSEESDAGSLHAGGSDGGDSDDDDGEEDEDEEERRAALRKQLEDVPFDQRIRVRDRIEAGRARARAGPEARARAKEARRALRERLGAGDDDGSGGSDGSDGESGPEEAPAKRGDMQRASTKMPAVMSSKRPVGRLRQVVEMPRGRGRDPRFDSLSGALNEDLFEKSYGFLAEQRQQEMAELRTQARQLRDKNPAEAARVRRALETMQSQAAAREQKQRVQELKRKHRKMEAEAVRQGKRPYFLGRRELKELEAAQKFGSLSPAKVDRFLEKRRKRNAAKDHRRMPYQRREEGGGGDDDH</sequence>
<proteinExistence type="inferred from homology"/>
<dbReference type="PANTHER" id="PTHR21738:SF0">
    <property type="entry name" value="RIBOSOMAL RNA PROCESSING PROTEIN 36 HOMOLOG"/>
    <property type="match status" value="1"/>
</dbReference>
<organism evidence="11 12">
    <name type="scientific">Coemansia javaensis</name>
    <dbReference type="NCBI Taxonomy" id="2761396"/>
    <lineage>
        <taxon>Eukaryota</taxon>
        <taxon>Fungi</taxon>
        <taxon>Fungi incertae sedis</taxon>
        <taxon>Zoopagomycota</taxon>
        <taxon>Kickxellomycotina</taxon>
        <taxon>Kickxellomycetes</taxon>
        <taxon>Kickxellales</taxon>
        <taxon>Kickxellaceae</taxon>
        <taxon>Coemansia</taxon>
    </lineage>
</organism>
<reference evidence="11" key="1">
    <citation type="submission" date="2022-07" db="EMBL/GenBank/DDBJ databases">
        <title>Phylogenomic reconstructions and comparative analyses of Kickxellomycotina fungi.</title>
        <authorList>
            <person name="Reynolds N.K."/>
            <person name="Stajich J.E."/>
            <person name="Barry K."/>
            <person name="Grigoriev I.V."/>
            <person name="Crous P."/>
            <person name="Smith M.E."/>
        </authorList>
    </citation>
    <scope>NUCLEOTIDE SEQUENCE</scope>
    <source>
        <strain evidence="11">NBRC 105414</strain>
    </source>
</reference>
<feature type="region of interest" description="Disordered" evidence="10">
    <location>
        <begin position="1"/>
        <end position="179"/>
    </location>
</feature>
<comment type="subunit">
    <text evidence="9">Associates with 90S and pre-40S pre-ribosomal particles.</text>
</comment>
<evidence type="ECO:0000256" key="1">
    <source>
        <dbReference type="ARBA" id="ARBA00004604"/>
    </source>
</evidence>
<comment type="subcellular location">
    <subcellularLocation>
        <location evidence="1 9">Nucleus</location>
        <location evidence="1 9">Nucleolus</location>
    </subcellularLocation>
</comment>
<dbReference type="Pfam" id="PF06102">
    <property type="entry name" value="RRP36"/>
    <property type="match status" value="1"/>
</dbReference>